<evidence type="ECO:0000256" key="1">
    <source>
        <dbReference type="SAM" id="Coils"/>
    </source>
</evidence>
<name>A0A917WQF8_9BACI</name>
<dbReference type="Proteomes" id="UP000618460">
    <property type="component" value="Unassembled WGS sequence"/>
</dbReference>
<protein>
    <recommendedName>
        <fullName evidence="4">YlqD protein</fullName>
    </recommendedName>
</protein>
<keyword evidence="3" id="KW-1185">Reference proteome</keyword>
<dbReference type="OrthoDB" id="2375961at2"/>
<dbReference type="InterPro" id="IPR021297">
    <property type="entry name" value="YlqD"/>
</dbReference>
<comment type="caution">
    <text evidence="2">The sequence shown here is derived from an EMBL/GenBank/DDBJ whole genome shotgun (WGS) entry which is preliminary data.</text>
</comment>
<organism evidence="2 3">
    <name type="scientific">Paraliobacillus quinghaiensis</name>
    <dbReference type="NCBI Taxonomy" id="470815"/>
    <lineage>
        <taxon>Bacteria</taxon>
        <taxon>Bacillati</taxon>
        <taxon>Bacillota</taxon>
        <taxon>Bacilli</taxon>
        <taxon>Bacillales</taxon>
        <taxon>Bacillaceae</taxon>
        <taxon>Paraliobacillus</taxon>
    </lineage>
</organism>
<feature type="coiled-coil region" evidence="1">
    <location>
        <begin position="22"/>
        <end position="49"/>
    </location>
</feature>
<dbReference type="AlphaFoldDB" id="A0A917WQF8"/>
<accession>A0A917WQF8</accession>
<dbReference type="RefSeq" id="WP_117151756.1">
    <property type="nucleotide sequence ID" value="NZ_BMLG01000001.1"/>
</dbReference>
<evidence type="ECO:0000313" key="2">
    <source>
        <dbReference type="EMBL" id="GGM21238.1"/>
    </source>
</evidence>
<dbReference type="Pfam" id="PF11068">
    <property type="entry name" value="YlqD"/>
    <property type="match status" value="1"/>
</dbReference>
<reference evidence="2" key="1">
    <citation type="journal article" date="2014" name="Int. J. Syst. Evol. Microbiol.">
        <title>Complete genome sequence of Corynebacterium casei LMG S-19264T (=DSM 44701T), isolated from a smear-ripened cheese.</title>
        <authorList>
            <consortium name="US DOE Joint Genome Institute (JGI-PGF)"/>
            <person name="Walter F."/>
            <person name="Albersmeier A."/>
            <person name="Kalinowski J."/>
            <person name="Ruckert C."/>
        </authorList>
    </citation>
    <scope>NUCLEOTIDE SEQUENCE</scope>
    <source>
        <strain evidence="2">CGMCC 1.6333</strain>
    </source>
</reference>
<keyword evidence="1" id="KW-0175">Coiled coil</keyword>
<dbReference type="EMBL" id="BMLG01000001">
    <property type="protein sequence ID" value="GGM21238.1"/>
    <property type="molecule type" value="Genomic_DNA"/>
</dbReference>
<reference evidence="2" key="2">
    <citation type="submission" date="2020-09" db="EMBL/GenBank/DDBJ databases">
        <authorList>
            <person name="Sun Q."/>
            <person name="Zhou Y."/>
        </authorList>
    </citation>
    <scope>NUCLEOTIDE SEQUENCE</scope>
    <source>
        <strain evidence="2">CGMCC 1.6333</strain>
    </source>
</reference>
<evidence type="ECO:0000313" key="3">
    <source>
        <dbReference type="Proteomes" id="UP000618460"/>
    </source>
</evidence>
<sequence length="128" mass="15284">MQIIRKILVKQVVTELSKQDIKERFQKKIEQLDKECQQLAFERKKMEYKAGINKYKVNERFQQEITKREEKHKQISYQLDQLELIPVGEEIIEGEVERLVNVEVGTNWNNMIQEQAIVVQDGVIIRIE</sequence>
<dbReference type="Gene3D" id="6.10.140.1110">
    <property type="match status" value="1"/>
</dbReference>
<proteinExistence type="predicted"/>
<evidence type="ECO:0008006" key="4">
    <source>
        <dbReference type="Google" id="ProtNLM"/>
    </source>
</evidence>
<gene>
    <name evidence="2" type="ORF">GCM10011351_03850</name>
</gene>